<reference evidence="1 2" key="1">
    <citation type="submission" date="2022-05" db="EMBL/GenBank/DDBJ databases">
        <authorList>
            <consortium name="Genoscope - CEA"/>
            <person name="William W."/>
        </authorList>
    </citation>
    <scope>NUCLEOTIDE SEQUENCE [LARGE SCALE GENOMIC DNA]</scope>
</reference>
<proteinExistence type="predicted"/>
<name>A0ABN8PV35_9CNID</name>
<evidence type="ECO:0000313" key="1">
    <source>
        <dbReference type="EMBL" id="CAH3149346.1"/>
    </source>
</evidence>
<feature type="non-terminal residue" evidence="1">
    <location>
        <position position="125"/>
    </location>
</feature>
<feature type="non-terminal residue" evidence="1">
    <location>
        <position position="1"/>
    </location>
</feature>
<keyword evidence="2" id="KW-1185">Reference proteome</keyword>
<dbReference type="Proteomes" id="UP001159405">
    <property type="component" value="Unassembled WGS sequence"/>
</dbReference>
<protein>
    <submittedName>
        <fullName evidence="1">Uncharacterized protein</fullName>
    </submittedName>
</protein>
<dbReference type="EMBL" id="CALNXK010000086">
    <property type="protein sequence ID" value="CAH3149346.1"/>
    <property type="molecule type" value="Genomic_DNA"/>
</dbReference>
<accession>A0ABN8PV35</accession>
<sequence>STTTVGTLKKELDGWKRKVDSLVVDSALSSLQMVIARPAALFDPYAAIAALEEVVNVTSDKKDDRATRFQIVLRQCRPLVNSPNLQQILIKLVATKEEAEVAKVIAKATKEPASAYHGLFRGRTR</sequence>
<organism evidence="1 2">
    <name type="scientific">Porites lobata</name>
    <dbReference type="NCBI Taxonomy" id="104759"/>
    <lineage>
        <taxon>Eukaryota</taxon>
        <taxon>Metazoa</taxon>
        <taxon>Cnidaria</taxon>
        <taxon>Anthozoa</taxon>
        <taxon>Hexacorallia</taxon>
        <taxon>Scleractinia</taxon>
        <taxon>Fungiina</taxon>
        <taxon>Poritidae</taxon>
        <taxon>Porites</taxon>
    </lineage>
</organism>
<evidence type="ECO:0000313" key="2">
    <source>
        <dbReference type="Proteomes" id="UP001159405"/>
    </source>
</evidence>
<gene>
    <name evidence="1" type="ORF">PLOB_00047086</name>
</gene>
<comment type="caution">
    <text evidence="1">The sequence shown here is derived from an EMBL/GenBank/DDBJ whole genome shotgun (WGS) entry which is preliminary data.</text>
</comment>